<feature type="domain" description="Cytochrome c" evidence="5">
    <location>
        <begin position="53"/>
        <end position="132"/>
    </location>
</feature>
<evidence type="ECO:0000256" key="3">
    <source>
        <dbReference type="ARBA" id="ARBA00023004"/>
    </source>
</evidence>
<evidence type="ECO:0000313" key="7">
    <source>
        <dbReference type="Proteomes" id="UP000567293"/>
    </source>
</evidence>
<evidence type="ECO:0000256" key="2">
    <source>
        <dbReference type="ARBA" id="ARBA00022723"/>
    </source>
</evidence>
<dbReference type="PANTHER" id="PTHR33751">
    <property type="entry name" value="CBB3-TYPE CYTOCHROME C OXIDASE SUBUNIT FIXP"/>
    <property type="match status" value="1"/>
</dbReference>
<dbReference type="Pfam" id="PF13442">
    <property type="entry name" value="Cytochrome_CBB3"/>
    <property type="match status" value="1"/>
</dbReference>
<dbReference type="EMBL" id="JACDQQ010001856">
    <property type="protein sequence ID" value="MBA0087156.1"/>
    <property type="molecule type" value="Genomic_DNA"/>
</dbReference>
<name>A0A7V8NTM8_9BACT</name>
<proteinExistence type="predicted"/>
<accession>A0A7V8NTM8</accession>
<keyword evidence="1 4" id="KW-0349">Heme</keyword>
<dbReference type="PANTHER" id="PTHR33751:SF1">
    <property type="entry name" value="CBB3-TYPE CYTOCHROME C OXIDASE SUBUNIT FIXP"/>
    <property type="match status" value="1"/>
</dbReference>
<dbReference type="GO" id="GO:0009055">
    <property type="term" value="F:electron transfer activity"/>
    <property type="evidence" value="ECO:0007669"/>
    <property type="project" value="InterPro"/>
</dbReference>
<dbReference type="InterPro" id="IPR050597">
    <property type="entry name" value="Cytochrome_c_Oxidase_Subunit"/>
</dbReference>
<dbReference type="AlphaFoldDB" id="A0A7V8NTM8"/>
<feature type="domain" description="Cytochrome c" evidence="5">
    <location>
        <begin position="153"/>
        <end position="281"/>
    </location>
</feature>
<dbReference type="Gene3D" id="1.10.760.10">
    <property type="entry name" value="Cytochrome c-like domain"/>
    <property type="match status" value="1"/>
</dbReference>
<keyword evidence="3 4" id="KW-0408">Iron</keyword>
<evidence type="ECO:0000256" key="4">
    <source>
        <dbReference type="PROSITE-ProRule" id="PRU00433"/>
    </source>
</evidence>
<sequence>MLMYTRSRQCRAGKLPAFSLALIFSFGLSNCAIWPQLHAQEKARAQQEPENAATLDRGRKLFEQSCGFCHGPDATGARGPDLVRSPLVAHDVHGNLIGDVIRHGRPDKGMPPIATMVDEDVTAIAAFLHARALEAIESAGVPLSYPVEKLLTGNAETGKAFFNGAGGCKNCHSPTGDLAAIATKYSPIELEAHMLYPGGRQATAQATAVVTLPSGEQIKGPLEHVDDFMISLRDASGWYRSFSRDRVKVEVQDPLTAHRELLGKLTQAEVHNLFAYLETLR</sequence>
<reference evidence="6" key="1">
    <citation type="submission" date="2020-06" db="EMBL/GenBank/DDBJ databases">
        <title>Legume-microbial interactions unlock mineral nutrients during tropical forest succession.</title>
        <authorList>
            <person name="Epihov D.Z."/>
        </authorList>
    </citation>
    <scope>NUCLEOTIDE SEQUENCE [LARGE SCALE GENOMIC DNA]</scope>
    <source>
        <strain evidence="6">Pan2503</strain>
    </source>
</reference>
<organism evidence="6 7">
    <name type="scientific">Candidatus Acidiferrum panamense</name>
    <dbReference type="NCBI Taxonomy" id="2741543"/>
    <lineage>
        <taxon>Bacteria</taxon>
        <taxon>Pseudomonadati</taxon>
        <taxon>Acidobacteriota</taxon>
        <taxon>Terriglobia</taxon>
        <taxon>Candidatus Acidiferrales</taxon>
        <taxon>Candidatus Acidiferrum</taxon>
    </lineage>
</organism>
<dbReference type="Proteomes" id="UP000567293">
    <property type="component" value="Unassembled WGS sequence"/>
</dbReference>
<protein>
    <submittedName>
        <fullName evidence="6">C-type cytochrome</fullName>
    </submittedName>
</protein>
<evidence type="ECO:0000256" key="1">
    <source>
        <dbReference type="ARBA" id="ARBA00022617"/>
    </source>
</evidence>
<comment type="caution">
    <text evidence="6">The sequence shown here is derived from an EMBL/GenBank/DDBJ whole genome shotgun (WGS) entry which is preliminary data.</text>
</comment>
<evidence type="ECO:0000259" key="5">
    <source>
        <dbReference type="PROSITE" id="PS51007"/>
    </source>
</evidence>
<dbReference type="SUPFAM" id="SSF46626">
    <property type="entry name" value="Cytochrome c"/>
    <property type="match status" value="2"/>
</dbReference>
<dbReference type="PROSITE" id="PS51007">
    <property type="entry name" value="CYTC"/>
    <property type="match status" value="2"/>
</dbReference>
<keyword evidence="2 4" id="KW-0479">Metal-binding</keyword>
<dbReference type="InterPro" id="IPR036909">
    <property type="entry name" value="Cyt_c-like_dom_sf"/>
</dbReference>
<keyword evidence="7" id="KW-1185">Reference proteome</keyword>
<dbReference type="InterPro" id="IPR009056">
    <property type="entry name" value="Cyt_c-like_dom"/>
</dbReference>
<dbReference type="GO" id="GO:0046872">
    <property type="term" value="F:metal ion binding"/>
    <property type="evidence" value="ECO:0007669"/>
    <property type="project" value="UniProtKB-KW"/>
</dbReference>
<gene>
    <name evidence="6" type="ORF">HRJ53_19400</name>
</gene>
<dbReference type="GO" id="GO:0020037">
    <property type="term" value="F:heme binding"/>
    <property type="evidence" value="ECO:0007669"/>
    <property type="project" value="InterPro"/>
</dbReference>
<evidence type="ECO:0000313" key="6">
    <source>
        <dbReference type="EMBL" id="MBA0087156.1"/>
    </source>
</evidence>